<protein>
    <submittedName>
        <fullName evidence="2">NAD-dependent isocitrate dehydrogenase</fullName>
    </submittedName>
</protein>
<comment type="caution">
    <text evidence="2">The sequence shown here is derived from an EMBL/GenBank/DDBJ whole genome shotgun (WGS) entry which is preliminary data.</text>
</comment>
<dbReference type="SUPFAM" id="SSF53659">
    <property type="entry name" value="Isocitrate/Isopropylmalate dehydrogenase-like"/>
    <property type="match status" value="1"/>
</dbReference>
<dbReference type="AlphaFoldDB" id="A0A842YQ21"/>
<dbReference type="InterPro" id="IPR024084">
    <property type="entry name" value="IsoPropMal-DH-like_dom"/>
</dbReference>
<evidence type="ECO:0000259" key="1">
    <source>
        <dbReference type="Pfam" id="PF00180"/>
    </source>
</evidence>
<dbReference type="EMBL" id="QKOF01000005">
    <property type="protein sequence ID" value="MBE2900033.1"/>
    <property type="molecule type" value="Genomic_DNA"/>
</dbReference>
<feature type="domain" description="Isopropylmalate dehydrogenase-like" evidence="1">
    <location>
        <begin position="1"/>
        <end position="40"/>
    </location>
</feature>
<proteinExistence type="predicted"/>
<evidence type="ECO:0000313" key="2">
    <source>
        <dbReference type="EMBL" id="MBE2900033.1"/>
    </source>
</evidence>
<organism evidence="2 3">
    <name type="scientific">Methanothermobacter thermautotrophicus</name>
    <name type="common">Methanobacterium thermoformicicum</name>
    <dbReference type="NCBI Taxonomy" id="145262"/>
    <lineage>
        <taxon>Archaea</taxon>
        <taxon>Methanobacteriati</taxon>
        <taxon>Methanobacteriota</taxon>
        <taxon>Methanomada group</taxon>
        <taxon>Methanobacteria</taxon>
        <taxon>Methanobacteriales</taxon>
        <taxon>Methanobacteriaceae</taxon>
        <taxon>Methanothermobacter</taxon>
    </lineage>
</organism>
<sequence>LNKKQEAQKIENALKKTLEEGLVTPDLGGKLGTMEMAEEIAMRLEE</sequence>
<feature type="non-terminal residue" evidence="2">
    <location>
        <position position="1"/>
    </location>
</feature>
<name>A0A842YQ21_METTF</name>
<dbReference type="Pfam" id="PF00180">
    <property type="entry name" value="Iso_dh"/>
    <property type="match status" value="1"/>
</dbReference>
<accession>A0A842YQ21</accession>
<dbReference type="RefSeq" id="WP_264291554.1">
    <property type="nucleotide sequence ID" value="NZ_QKOF01000005.1"/>
</dbReference>
<dbReference type="Gene3D" id="3.40.718.10">
    <property type="entry name" value="Isopropylmalate Dehydrogenase"/>
    <property type="match status" value="1"/>
</dbReference>
<evidence type="ECO:0000313" key="3">
    <source>
        <dbReference type="Proteomes" id="UP000646659"/>
    </source>
</evidence>
<dbReference type="Proteomes" id="UP000646659">
    <property type="component" value="Unassembled WGS sequence"/>
</dbReference>
<reference evidence="2" key="1">
    <citation type="submission" date="2018-06" db="EMBL/GenBank/DDBJ databases">
        <title>Draft genome sequence of Methanothermobacter thermautotrophicus Strain WHS, a thermophilic, hydrogenotrophic methanogen isolated from Washburn Hot Springs in Yellowstone National Park, USA.</title>
        <authorList>
            <person name="Mckay L.J."/>
            <person name="Klingelsmith K."/>
            <person name="Inskeep W.P."/>
            <person name="Fields M.W."/>
        </authorList>
    </citation>
    <scope>NUCLEOTIDE SEQUENCE</scope>
    <source>
        <strain evidence="2">WHS</strain>
    </source>
</reference>
<gene>
    <name evidence="2" type="ORF">DNK57_04275</name>
</gene>